<dbReference type="KEGG" id="caci:CLOAM1664"/>
<evidence type="ECO:0000313" key="2">
    <source>
        <dbReference type="EMBL" id="CAO81500.1"/>
    </source>
</evidence>
<dbReference type="InterPro" id="IPR012337">
    <property type="entry name" value="RNaseH-like_sf"/>
</dbReference>
<organism evidence="2 3">
    <name type="scientific">Cloacimonas acidaminovorans (strain Evry)</name>
    <dbReference type="NCBI Taxonomy" id="459349"/>
    <lineage>
        <taxon>Bacteria</taxon>
        <taxon>Pseudomonadati</taxon>
        <taxon>Candidatus Cloacimonadota</taxon>
        <taxon>Candidatus Cloacimonadia</taxon>
        <taxon>Candidatus Cloacimonadales</taxon>
        <taxon>Candidatus Cloacimonadaceae</taxon>
        <taxon>Candidatus Cloacimonas</taxon>
    </lineage>
</organism>
<name>B0VFR3_CLOAI</name>
<dbReference type="Gene3D" id="3.30.420.10">
    <property type="entry name" value="Ribonuclease H-like superfamily/Ribonuclease H"/>
    <property type="match status" value="1"/>
</dbReference>
<dbReference type="Gene3D" id="1.25.40.10">
    <property type="entry name" value="Tetratricopeptide repeat domain"/>
    <property type="match status" value="1"/>
</dbReference>
<keyword evidence="3" id="KW-1185">Reference proteome</keyword>
<dbReference type="SUPFAM" id="SSF53098">
    <property type="entry name" value="Ribonuclease H-like"/>
    <property type="match status" value="1"/>
</dbReference>
<accession>B0VFR3</accession>
<feature type="domain" description="YprB ribonuclease H-like" evidence="1">
    <location>
        <begin position="85"/>
        <end position="254"/>
    </location>
</feature>
<dbReference type="RefSeq" id="WP_015425358.1">
    <property type="nucleotide sequence ID" value="NC_020449.1"/>
</dbReference>
<dbReference type="GO" id="GO:0003676">
    <property type="term" value="F:nucleic acid binding"/>
    <property type="evidence" value="ECO:0007669"/>
    <property type="project" value="InterPro"/>
</dbReference>
<dbReference type="AlphaFoldDB" id="B0VFR3"/>
<gene>
    <name evidence="2" type="ordered locus">CLOAM1664</name>
</gene>
<evidence type="ECO:0000313" key="3">
    <source>
        <dbReference type="Proteomes" id="UP000002019"/>
    </source>
</evidence>
<dbReference type="HOGENOM" id="CLU_035904_2_0_0"/>
<sequence length="399" mass="46344">MIQDMHQDREFYASELKELLRETLKHSIAGEFSAHSEDPYFYTQKEYPLQTEIEGLALYPEFIPEVLLNWANLDTSKERKKEDILILDLETTGLRSNGIFAFMIGLGYYVNEQFIVEQIFLPDPEAEVNSFDRLLELVNEKSLLITFNGKTFDIPVLESRLLYHQIWLNLRAMEHLDLLHLARRLWKNKLPSCALETIEFYILGQIRDMELDIEGGEIPQTYFSFLLNGNPELMQRVFLHNHTDILHTAALFTLICNSISYPPQGGMDSRIDYHSLAMLYQSQNRIDIAKKILEDMLSAGITDKDVLRDLGFIYKKEKDMESALKCFNIASSLNCPVSMHETCIILEKYYKRYGEALVNAEKLKSYLISRPIVNDQKVATIDKRIARLKLKLNKINEVI</sequence>
<evidence type="ECO:0000259" key="1">
    <source>
        <dbReference type="Pfam" id="PF13482"/>
    </source>
</evidence>
<dbReference type="PANTHER" id="PTHR38462">
    <property type="entry name" value="EXONUCLEASE-LIKE PROTEIN"/>
    <property type="match status" value="1"/>
</dbReference>
<dbReference type="InterPro" id="IPR036397">
    <property type="entry name" value="RNaseH_sf"/>
</dbReference>
<dbReference type="eggNOG" id="COG3359">
    <property type="taxonomic scope" value="Bacteria"/>
</dbReference>
<dbReference type="OrthoDB" id="9790530at2"/>
<dbReference type="Proteomes" id="UP000002019">
    <property type="component" value="Chromosome"/>
</dbReference>
<dbReference type="InterPro" id="IPR011990">
    <property type="entry name" value="TPR-like_helical_dom_sf"/>
</dbReference>
<proteinExistence type="predicted"/>
<dbReference type="InterPro" id="IPR038720">
    <property type="entry name" value="YprB_RNase_H-like_dom"/>
</dbReference>
<dbReference type="PANTHER" id="PTHR38462:SF1">
    <property type="entry name" value="YPRB RIBONUCLEASE H-LIKE DOMAIN-CONTAINING PROTEIN"/>
    <property type="match status" value="1"/>
</dbReference>
<dbReference type="STRING" id="459349.CLOAM1664"/>
<dbReference type="Pfam" id="PF13482">
    <property type="entry name" value="RNase_H_2"/>
    <property type="match status" value="1"/>
</dbReference>
<dbReference type="EMBL" id="CU466930">
    <property type="protein sequence ID" value="CAO81500.1"/>
    <property type="molecule type" value="Genomic_DNA"/>
</dbReference>
<protein>
    <recommendedName>
        <fullName evidence="1">YprB ribonuclease H-like domain-containing protein</fullName>
    </recommendedName>
</protein>
<reference evidence="2 3" key="1">
    <citation type="journal article" date="2008" name="J. Bacteriol.">
        <title>'Candidatus Cloacamonas acidaminovorans': genome sequence reconstruction provides a first glimpse of a new bacterial division.</title>
        <authorList>
            <person name="Pelletier E."/>
            <person name="Kreimeyer A."/>
            <person name="Bocs S."/>
            <person name="Rouy Z."/>
            <person name="Gyapay G."/>
            <person name="Chouari R."/>
            <person name="Riviere D."/>
            <person name="Ganesan A."/>
            <person name="Daegelen P."/>
            <person name="Sghir A."/>
            <person name="Cohen G.N."/>
            <person name="Medigue C."/>
            <person name="Weissenbach J."/>
            <person name="Le Paslier D."/>
        </authorList>
    </citation>
    <scope>NUCLEOTIDE SEQUENCE [LARGE SCALE GENOMIC DNA]</scope>
    <source>
        <strain evidence="3">Evry</strain>
    </source>
</reference>
<dbReference type="SUPFAM" id="SSF81901">
    <property type="entry name" value="HCP-like"/>
    <property type="match status" value="1"/>
</dbReference>